<dbReference type="EMBL" id="JH711727">
    <property type="protein sequence ID" value="EIW73752.1"/>
    <property type="molecule type" value="Genomic_DNA"/>
</dbReference>
<dbReference type="GeneID" id="19204399"/>
<gene>
    <name evidence="2" type="ORF">CONPUDRAFT_160551</name>
    <name evidence="1" type="ORF">CONPUDRAFT_160755</name>
</gene>
<dbReference type="RefSeq" id="XP_007775884.1">
    <property type="nucleotide sequence ID" value="XM_007777694.1"/>
</dbReference>
<dbReference type="RefSeq" id="XP_007776071.1">
    <property type="nucleotide sequence ID" value="XM_007777881.1"/>
</dbReference>
<dbReference type="GeneID" id="19204318"/>
<proteinExistence type="predicted"/>
<evidence type="ECO:0000313" key="2">
    <source>
        <dbReference type="EMBL" id="EIW73937.1"/>
    </source>
</evidence>
<dbReference type="KEGG" id="cput:CONPUDRAFT_160551"/>
<keyword evidence="3" id="KW-1185">Reference proteome</keyword>
<organism evidence="1 3">
    <name type="scientific">Coniophora puteana (strain RWD-64-598)</name>
    <name type="common">Brown rot fungus</name>
    <dbReference type="NCBI Taxonomy" id="741705"/>
    <lineage>
        <taxon>Eukaryota</taxon>
        <taxon>Fungi</taxon>
        <taxon>Dikarya</taxon>
        <taxon>Basidiomycota</taxon>
        <taxon>Agaricomycotina</taxon>
        <taxon>Agaricomycetes</taxon>
        <taxon>Agaricomycetidae</taxon>
        <taxon>Boletales</taxon>
        <taxon>Coniophorineae</taxon>
        <taxon>Coniophoraceae</taxon>
        <taxon>Coniophora</taxon>
    </lineage>
</organism>
<sequence>MYELTQRERDIMKVVWSNRRAQAGQDISKKGKNVPLVISEAQSARMVNSSAFIASESDASTSSS</sequence>
<accession>R7SDD0</accession>
<evidence type="ECO:0000313" key="3">
    <source>
        <dbReference type="Proteomes" id="UP000053558"/>
    </source>
</evidence>
<evidence type="ECO:0000313" key="1">
    <source>
        <dbReference type="EMBL" id="EIW73752.1"/>
    </source>
</evidence>
<name>R7SDD0_CONPW</name>
<dbReference type="Proteomes" id="UP000053558">
    <property type="component" value="Unassembled WGS sequence"/>
</dbReference>
<protein>
    <submittedName>
        <fullName evidence="1">Uncharacterized protein</fullName>
    </submittedName>
</protein>
<reference evidence="3" key="1">
    <citation type="journal article" date="2012" name="Science">
        <title>The Paleozoic origin of enzymatic lignin decomposition reconstructed from 31 fungal genomes.</title>
        <authorList>
            <person name="Floudas D."/>
            <person name="Binder M."/>
            <person name="Riley R."/>
            <person name="Barry K."/>
            <person name="Blanchette R.A."/>
            <person name="Henrissat B."/>
            <person name="Martinez A.T."/>
            <person name="Otillar R."/>
            <person name="Spatafora J.W."/>
            <person name="Yadav J.S."/>
            <person name="Aerts A."/>
            <person name="Benoit I."/>
            <person name="Boyd A."/>
            <person name="Carlson A."/>
            <person name="Copeland A."/>
            <person name="Coutinho P.M."/>
            <person name="de Vries R.P."/>
            <person name="Ferreira P."/>
            <person name="Findley K."/>
            <person name="Foster B."/>
            <person name="Gaskell J."/>
            <person name="Glotzer D."/>
            <person name="Gorecki P."/>
            <person name="Heitman J."/>
            <person name="Hesse C."/>
            <person name="Hori C."/>
            <person name="Igarashi K."/>
            <person name="Jurgens J.A."/>
            <person name="Kallen N."/>
            <person name="Kersten P."/>
            <person name="Kohler A."/>
            <person name="Kuees U."/>
            <person name="Kumar T.K.A."/>
            <person name="Kuo A."/>
            <person name="LaButti K."/>
            <person name="Larrondo L.F."/>
            <person name="Lindquist E."/>
            <person name="Ling A."/>
            <person name="Lombard V."/>
            <person name="Lucas S."/>
            <person name="Lundell T."/>
            <person name="Martin R."/>
            <person name="McLaughlin D.J."/>
            <person name="Morgenstern I."/>
            <person name="Morin E."/>
            <person name="Murat C."/>
            <person name="Nagy L.G."/>
            <person name="Nolan M."/>
            <person name="Ohm R.A."/>
            <person name="Patyshakuliyeva A."/>
            <person name="Rokas A."/>
            <person name="Ruiz-Duenas F.J."/>
            <person name="Sabat G."/>
            <person name="Salamov A."/>
            <person name="Samejima M."/>
            <person name="Schmutz J."/>
            <person name="Slot J.C."/>
            <person name="St John F."/>
            <person name="Stenlid J."/>
            <person name="Sun H."/>
            <person name="Sun S."/>
            <person name="Syed K."/>
            <person name="Tsang A."/>
            <person name="Wiebenga A."/>
            <person name="Young D."/>
            <person name="Pisabarro A."/>
            <person name="Eastwood D.C."/>
            <person name="Martin F."/>
            <person name="Cullen D."/>
            <person name="Grigoriev I.V."/>
            <person name="Hibbett D.S."/>
        </authorList>
    </citation>
    <scope>NUCLEOTIDE SEQUENCE [LARGE SCALE GENOMIC DNA]</scope>
    <source>
        <strain evidence="3">RWD-64-598 SS2</strain>
    </source>
</reference>
<dbReference type="AlphaFoldDB" id="R7SDD0"/>
<dbReference type="EMBL" id="JH711599">
    <property type="protein sequence ID" value="EIW73937.1"/>
    <property type="molecule type" value="Genomic_DNA"/>
</dbReference>
<dbReference type="KEGG" id="cput:CONPUDRAFT_160755"/>
<reference evidence="1" key="2">
    <citation type="submission" date="2012-05" db="EMBL/GenBank/DDBJ databases">
        <title>The Paleozoic origin of enzymatic mechanisms for lignin decomposition reconstructed using 31 fungal genomes.</title>
        <authorList>
            <consortium name="US DOE Joint Genome Institute (JGI-PGF)"/>
            <person name="Floudas D."/>
            <person name="Binder M."/>
            <person name="Riley R."/>
            <person name="Barry K."/>
            <person name="Blanchette R.A."/>
            <person name="Henrissat B."/>
            <person name="Martinez A.T."/>
            <person name="Otillar R."/>
            <person name="Spatafora J.W."/>
            <person name="Yadav J.S."/>
            <person name="Aerts A."/>
            <person name="Benoit I."/>
            <person name="Boyd A."/>
            <person name="Carlson A."/>
            <person name="Copeland A."/>
            <person name="Coutinho P.M."/>
            <person name="de Vries R.P."/>
            <person name="Ferreira P."/>
            <person name="Findley K."/>
            <person name="Foster B."/>
            <person name="Gaskell J."/>
            <person name="Glotzer D."/>
            <person name="Gorecki P."/>
            <person name="Heitman J."/>
            <person name="Hesse C."/>
            <person name="Hori C."/>
            <person name="Igarashi K."/>
            <person name="Jurgens J.A."/>
            <person name="Kallen N."/>
            <person name="Kersten P."/>
            <person name="Kohler A."/>
            <person name="Kues U."/>
            <person name="Kumar T.K."/>
            <person name="Kuo A."/>
            <person name="LaButti K."/>
            <person name="Larrondo L.F."/>
            <person name="Lindquist E."/>
            <person name="Ling A."/>
            <person name="Lombard V."/>
            <person name="Lucas S."/>
            <person name="Lundell T."/>
            <person name="Martin R."/>
            <person name="McLaughlin D.J."/>
            <person name="Morgenstern I."/>
            <person name="Morin E."/>
            <person name="Murat C."/>
            <person name="Nagy L.G."/>
            <person name="Nolan M."/>
            <person name="Ohm R.A."/>
            <person name="Patyshakuliyeva A."/>
            <person name="Rokas A."/>
            <person name="Ruiz-Duenas F.J."/>
            <person name="Sabat G."/>
            <person name="Salamov A."/>
            <person name="Samejima M."/>
            <person name="Schmutz J."/>
            <person name="Slot J.C."/>
            <person name="St Johnn"/>
            <person name="F"/>
            <person name="Stenlid J."/>
            <person name="Sun H."/>
            <person name="Sun S."/>
            <person name="Syed K."/>
            <person name="Tsang A."/>
            <person name="Wiebenga A."/>
            <person name="Young D."/>
            <person name="Pisabarro A."/>
            <person name="Eastwood D.C."/>
            <person name="Martin F."/>
            <person name="Cullen D."/>
            <person name="Grigoriev I.V."/>
            <person name="Hibbett D.S."/>
        </authorList>
    </citation>
    <scope>NUCLEOTIDE SEQUENCE</scope>
    <source>
        <strain evidence="1">RWD-64-598 SS2</strain>
    </source>
</reference>